<dbReference type="RefSeq" id="WP_138689161.1">
    <property type="nucleotide sequence ID" value="NZ_JBHSAZ010000028.1"/>
</dbReference>
<feature type="transmembrane region" description="Helical" evidence="7">
    <location>
        <begin position="191"/>
        <end position="211"/>
    </location>
</feature>
<dbReference type="GO" id="GO:0005886">
    <property type="term" value="C:plasma membrane"/>
    <property type="evidence" value="ECO:0007669"/>
    <property type="project" value="UniProtKB-SubCell"/>
</dbReference>
<dbReference type="Proteomes" id="UP000306628">
    <property type="component" value="Unassembled WGS sequence"/>
</dbReference>
<dbReference type="PANTHER" id="PTHR23513:SF6">
    <property type="entry name" value="MAJOR FACILITATOR SUPERFAMILY ASSOCIATED DOMAIN-CONTAINING PROTEIN"/>
    <property type="match status" value="1"/>
</dbReference>
<dbReference type="InterPro" id="IPR036259">
    <property type="entry name" value="MFS_trans_sf"/>
</dbReference>
<protein>
    <submittedName>
        <fullName evidence="8">MFS transporter</fullName>
    </submittedName>
</protein>
<name>A0A5S4GVS5_9ACTN</name>
<dbReference type="SUPFAM" id="SSF103473">
    <property type="entry name" value="MFS general substrate transporter"/>
    <property type="match status" value="1"/>
</dbReference>
<evidence type="ECO:0000256" key="1">
    <source>
        <dbReference type="ARBA" id="ARBA00004651"/>
    </source>
</evidence>
<dbReference type="EMBL" id="VCKX01000019">
    <property type="protein sequence ID" value="TMR37065.1"/>
    <property type="molecule type" value="Genomic_DNA"/>
</dbReference>
<dbReference type="GO" id="GO:0022857">
    <property type="term" value="F:transmembrane transporter activity"/>
    <property type="evidence" value="ECO:0007669"/>
    <property type="project" value="InterPro"/>
</dbReference>
<feature type="transmembrane region" description="Helical" evidence="7">
    <location>
        <begin position="245"/>
        <end position="268"/>
    </location>
</feature>
<evidence type="ECO:0000313" key="8">
    <source>
        <dbReference type="EMBL" id="TMR37065.1"/>
    </source>
</evidence>
<dbReference type="OrthoDB" id="3542743at2"/>
<feature type="transmembrane region" description="Helical" evidence="7">
    <location>
        <begin position="100"/>
        <end position="121"/>
    </location>
</feature>
<comment type="subcellular location">
    <subcellularLocation>
        <location evidence="1">Cell membrane</location>
        <topology evidence="1">Multi-pass membrane protein</topology>
    </subcellularLocation>
</comment>
<evidence type="ECO:0000256" key="5">
    <source>
        <dbReference type="ARBA" id="ARBA00023136"/>
    </source>
</evidence>
<dbReference type="PANTHER" id="PTHR23513">
    <property type="entry name" value="INTEGRAL MEMBRANE EFFLUX PROTEIN-RELATED"/>
    <property type="match status" value="1"/>
</dbReference>
<keyword evidence="2" id="KW-1003">Cell membrane</keyword>
<sequence length="435" mass="45322">MPHLTRDRKVRTEKVQGGAGGQLHEIPVSSRKARFALVWAGSAISTIGTRTLGVAYPLLALAQTKSPTVAGLAGFALTIPILVFYIPGGLLVDRISPRRIILCAEFGRLLSVASVLIMLPFEGPSLTHLLAAAAAEGTLWVLYTLAEAALLPSVVQPALMHQALAKSEAASHVAAIAGRPLGGYLFAVGRYIPFALNTVLFFVSWSLLFGWRGGSGRRPAGPSLWRDLTGGFLALKQLPFLGSSIMVTTFTNLMVNALIMVFVAGSAGMASLDIGLVLAAGGAGGAAGSILAFYLPPVRHVLQIHMWIWVLGLSLAALGAALGEKSWFFALALFVTGVGGALSNVAIRSVEVHAVDPGTLARVVGASRLSSHGALCLAAPLGGLLVTWGGVEKGSLALFGVMLLVALLVGVIGPLRRRLTPPLPDLFKKESLMVG</sequence>
<accession>A0A5S4GVS5</accession>
<dbReference type="InterPro" id="IPR011701">
    <property type="entry name" value="MFS"/>
</dbReference>
<dbReference type="CDD" id="cd06173">
    <property type="entry name" value="MFS_MefA_like"/>
    <property type="match status" value="1"/>
</dbReference>
<keyword evidence="5 7" id="KW-0472">Membrane</keyword>
<organism evidence="8 9">
    <name type="scientific">Nonomuraea zeae</name>
    <dbReference type="NCBI Taxonomy" id="1642303"/>
    <lineage>
        <taxon>Bacteria</taxon>
        <taxon>Bacillati</taxon>
        <taxon>Actinomycetota</taxon>
        <taxon>Actinomycetes</taxon>
        <taxon>Streptosporangiales</taxon>
        <taxon>Streptosporangiaceae</taxon>
        <taxon>Nonomuraea</taxon>
    </lineage>
</organism>
<evidence type="ECO:0000256" key="6">
    <source>
        <dbReference type="SAM" id="MobiDB-lite"/>
    </source>
</evidence>
<feature type="transmembrane region" description="Helical" evidence="7">
    <location>
        <begin position="35"/>
        <end position="56"/>
    </location>
</feature>
<feature type="region of interest" description="Disordered" evidence="6">
    <location>
        <begin position="1"/>
        <end position="22"/>
    </location>
</feature>
<dbReference type="AlphaFoldDB" id="A0A5S4GVS5"/>
<feature type="transmembrane region" description="Helical" evidence="7">
    <location>
        <begin position="396"/>
        <end position="415"/>
    </location>
</feature>
<keyword evidence="4 7" id="KW-1133">Transmembrane helix</keyword>
<feature type="transmembrane region" description="Helical" evidence="7">
    <location>
        <begin position="302"/>
        <end position="321"/>
    </location>
</feature>
<feature type="compositionally biased region" description="Basic and acidic residues" evidence="6">
    <location>
        <begin position="1"/>
        <end position="14"/>
    </location>
</feature>
<dbReference type="Gene3D" id="1.20.1250.20">
    <property type="entry name" value="MFS general substrate transporter like domains"/>
    <property type="match status" value="1"/>
</dbReference>
<evidence type="ECO:0000256" key="4">
    <source>
        <dbReference type="ARBA" id="ARBA00022989"/>
    </source>
</evidence>
<feature type="transmembrane region" description="Helical" evidence="7">
    <location>
        <begin position="274"/>
        <end position="295"/>
    </location>
</feature>
<evidence type="ECO:0000256" key="3">
    <source>
        <dbReference type="ARBA" id="ARBA00022692"/>
    </source>
</evidence>
<reference evidence="8 9" key="1">
    <citation type="submission" date="2019-05" db="EMBL/GenBank/DDBJ databases">
        <title>Draft genome sequence of Nonomuraea zeae DSM 100528.</title>
        <authorList>
            <person name="Saricaoglu S."/>
            <person name="Isik K."/>
        </authorList>
    </citation>
    <scope>NUCLEOTIDE SEQUENCE [LARGE SCALE GENOMIC DNA]</scope>
    <source>
        <strain evidence="8 9">DSM 100528</strain>
    </source>
</reference>
<evidence type="ECO:0000256" key="7">
    <source>
        <dbReference type="SAM" id="Phobius"/>
    </source>
</evidence>
<comment type="caution">
    <text evidence="8">The sequence shown here is derived from an EMBL/GenBank/DDBJ whole genome shotgun (WGS) entry which is preliminary data.</text>
</comment>
<dbReference type="Pfam" id="PF07690">
    <property type="entry name" value="MFS_1"/>
    <property type="match status" value="1"/>
</dbReference>
<feature type="transmembrane region" description="Helical" evidence="7">
    <location>
        <begin position="368"/>
        <end position="390"/>
    </location>
</feature>
<evidence type="ECO:0000313" key="9">
    <source>
        <dbReference type="Proteomes" id="UP000306628"/>
    </source>
</evidence>
<proteinExistence type="predicted"/>
<feature type="transmembrane region" description="Helical" evidence="7">
    <location>
        <begin position="68"/>
        <end position="88"/>
    </location>
</feature>
<gene>
    <name evidence="8" type="ORF">ETD85_09020</name>
</gene>
<keyword evidence="9" id="KW-1185">Reference proteome</keyword>
<feature type="transmembrane region" description="Helical" evidence="7">
    <location>
        <begin position="327"/>
        <end position="347"/>
    </location>
</feature>
<keyword evidence="3 7" id="KW-0812">Transmembrane</keyword>
<evidence type="ECO:0000256" key="2">
    <source>
        <dbReference type="ARBA" id="ARBA00022475"/>
    </source>
</evidence>